<accession>W0P8V7</accession>
<evidence type="ECO:0000313" key="2">
    <source>
        <dbReference type="Proteomes" id="UP000019095"/>
    </source>
</evidence>
<dbReference type="PATRIC" id="fig|1247726.3.peg.1164"/>
<dbReference type="AlphaFoldDB" id="W0P8V7"/>
<gene>
    <name evidence="1" type="ORF">MIM_c10580</name>
</gene>
<dbReference type="EMBL" id="CP003915">
    <property type="protein sequence ID" value="AHG63156.1"/>
    <property type="molecule type" value="Genomic_DNA"/>
</dbReference>
<dbReference type="KEGG" id="amim:MIM_c10580"/>
<evidence type="ECO:0000313" key="1">
    <source>
        <dbReference type="EMBL" id="AHG63156.1"/>
    </source>
</evidence>
<proteinExistence type="predicted"/>
<reference evidence="1 2" key="1">
    <citation type="journal article" date="2014" name="Microbiology">
        <title>Unravelling the complete genome sequence of Advenella mimigardefordensis strain DPN7T and novel insights in the catabolism of the xenobiotic polythioester precursor 3,3'-dithiodipropionate.</title>
        <authorList>
            <person name="Wubbeler J.H."/>
            <person name="Hiessl S."/>
            <person name="Schuldes J."/>
            <person name="Thurmer A."/>
            <person name="Daniel R."/>
            <person name="Steinbuchel A."/>
        </authorList>
    </citation>
    <scope>NUCLEOTIDE SEQUENCE [LARGE SCALE GENOMIC DNA]</scope>
    <source>
        <strain evidence="2">DSM 17166 / LMG 22922 / DPN7</strain>
    </source>
</reference>
<dbReference type="RefSeq" id="WP_025371772.1">
    <property type="nucleotide sequence ID" value="NZ_CP003915.1"/>
</dbReference>
<sequence length="90" mass="10105">MQITIFSLPNGTPREVEITNVNPIDAEFFEHHKVKISMEDIGGMFAVYADIGKVHDGEPDELIELSQGRSCEDTLNALRLQCEEALREMA</sequence>
<dbReference type="HOGENOM" id="CLU_2434296_0_0_4"/>
<name>W0P8V7_ADVMD</name>
<dbReference type="Proteomes" id="UP000019095">
    <property type="component" value="Chromosome"/>
</dbReference>
<protein>
    <submittedName>
        <fullName evidence="1">Uncharacterized protein</fullName>
    </submittedName>
</protein>
<organism evidence="1 2">
    <name type="scientific">Advenella mimigardefordensis (strain DSM 17166 / LMG 22922 / DPN7)</name>
    <dbReference type="NCBI Taxonomy" id="1247726"/>
    <lineage>
        <taxon>Bacteria</taxon>
        <taxon>Pseudomonadati</taxon>
        <taxon>Pseudomonadota</taxon>
        <taxon>Betaproteobacteria</taxon>
        <taxon>Burkholderiales</taxon>
        <taxon>Alcaligenaceae</taxon>
    </lineage>
</organism>
<keyword evidence="2" id="KW-1185">Reference proteome</keyword>